<name>A0ABX5VJ70_9MICO</name>
<dbReference type="CDD" id="cd05379">
    <property type="entry name" value="CAP_bacterial"/>
    <property type="match status" value="1"/>
</dbReference>
<dbReference type="SUPFAM" id="SSF55797">
    <property type="entry name" value="PR-1-like"/>
    <property type="match status" value="1"/>
</dbReference>
<accession>A0ABX5VJ70</accession>
<feature type="chain" id="PRO_5046365576" description="SCP domain-containing protein" evidence="1">
    <location>
        <begin position="26"/>
        <end position="396"/>
    </location>
</feature>
<dbReference type="InterPro" id="IPR035940">
    <property type="entry name" value="CAP_sf"/>
</dbReference>
<evidence type="ECO:0000313" key="3">
    <source>
        <dbReference type="EMBL" id="QDB78439.1"/>
    </source>
</evidence>
<organism evidence="3 4">
    <name type="scientific">Georgenia wutianyii</name>
    <dbReference type="NCBI Taxonomy" id="2585135"/>
    <lineage>
        <taxon>Bacteria</taxon>
        <taxon>Bacillati</taxon>
        <taxon>Actinomycetota</taxon>
        <taxon>Actinomycetes</taxon>
        <taxon>Micrococcales</taxon>
        <taxon>Bogoriellaceae</taxon>
        <taxon>Georgenia</taxon>
    </lineage>
</organism>
<sequence>MGARRTALVVGTVTALTLLGAPANAKGGEVGGSGSVYHLTDGWSSRTDETVAYGRAGDRVYVGDWDGDGEDTLAVRRGATYYFANTLSGGSADRVVTYGRPGDTVLMGDWDGDGVDTPAVRRGNVYHVKNSLGGGGADRVVVYGNPGDEVLVGDWDGDGRDTLGVRRGNVYHLKNSLSGGRADHTVPYGRAGDDVLVGDWNGDGRDTLGVRRGSAYYLKNRIAGGGADRVLAFGRDDDAVLVGDWNGDGAATLGIRRAAQSAGQGGLTSFDAEMVDLVNAERRRAGVAPAQAWPLLREGALEHSRWMARTGSFEHATGTTISSDGRAAGCDASAENIFWGTSGFATDPAAVLREYMNSPGHRANILAPENRFIAIGSVQADNGRIYNTQRFARSCS</sequence>
<gene>
    <name evidence="3" type="ORF">FE251_02900</name>
</gene>
<dbReference type="PANTHER" id="PTHR31157:SF1">
    <property type="entry name" value="SCP DOMAIN-CONTAINING PROTEIN"/>
    <property type="match status" value="1"/>
</dbReference>
<dbReference type="InterPro" id="IPR014044">
    <property type="entry name" value="CAP_dom"/>
</dbReference>
<protein>
    <recommendedName>
        <fullName evidence="2">SCP domain-containing protein</fullName>
    </recommendedName>
</protein>
<dbReference type="InterPro" id="IPR028994">
    <property type="entry name" value="Integrin_alpha_N"/>
</dbReference>
<proteinExistence type="predicted"/>
<reference evidence="3 4" key="1">
    <citation type="submission" date="2019-05" db="EMBL/GenBank/DDBJ databases">
        <title>Georgenia *** sp. nov., and Georgenia *** sp. nov., isolated from the intestinal contents of plateau pika (Ochotona curzoniae) in the Qinghai-Tibet plateau of China.</title>
        <authorList>
            <person name="Tian Z."/>
        </authorList>
    </citation>
    <scope>NUCLEOTIDE SEQUENCE [LARGE SCALE GENOMIC DNA]</scope>
    <source>
        <strain evidence="3 4">Z294</strain>
    </source>
</reference>
<keyword evidence="1" id="KW-0732">Signal</keyword>
<dbReference type="EMBL" id="CP040899">
    <property type="protein sequence ID" value="QDB78439.1"/>
    <property type="molecule type" value="Genomic_DNA"/>
</dbReference>
<dbReference type="Gene3D" id="3.40.33.10">
    <property type="entry name" value="CAP"/>
    <property type="match status" value="1"/>
</dbReference>
<evidence type="ECO:0000313" key="4">
    <source>
        <dbReference type="Proteomes" id="UP000313948"/>
    </source>
</evidence>
<feature type="signal peptide" evidence="1">
    <location>
        <begin position="1"/>
        <end position="25"/>
    </location>
</feature>
<dbReference type="Pfam" id="PF00188">
    <property type="entry name" value="CAP"/>
    <property type="match status" value="1"/>
</dbReference>
<dbReference type="Proteomes" id="UP000313948">
    <property type="component" value="Chromosome"/>
</dbReference>
<feature type="domain" description="SCP" evidence="2">
    <location>
        <begin position="275"/>
        <end position="385"/>
    </location>
</feature>
<evidence type="ECO:0000259" key="2">
    <source>
        <dbReference type="Pfam" id="PF00188"/>
    </source>
</evidence>
<dbReference type="SUPFAM" id="SSF69318">
    <property type="entry name" value="Integrin alpha N-terminal domain"/>
    <property type="match status" value="1"/>
</dbReference>
<evidence type="ECO:0000256" key="1">
    <source>
        <dbReference type="SAM" id="SignalP"/>
    </source>
</evidence>
<dbReference type="PANTHER" id="PTHR31157">
    <property type="entry name" value="SCP DOMAIN-CONTAINING PROTEIN"/>
    <property type="match status" value="1"/>
</dbReference>
<keyword evidence="4" id="KW-1185">Reference proteome</keyword>